<dbReference type="EMBL" id="BGPR01000672">
    <property type="protein sequence ID" value="GBM30998.1"/>
    <property type="molecule type" value="Genomic_DNA"/>
</dbReference>
<comment type="caution">
    <text evidence="1">The sequence shown here is derived from an EMBL/GenBank/DDBJ whole genome shotgun (WGS) entry which is preliminary data.</text>
</comment>
<protein>
    <submittedName>
        <fullName evidence="1">Uncharacterized protein</fullName>
    </submittedName>
</protein>
<accession>A0A4Y2ES58</accession>
<dbReference type="AlphaFoldDB" id="A0A4Y2ES58"/>
<name>A0A4Y2ES58_ARAVE</name>
<reference evidence="1 2" key="1">
    <citation type="journal article" date="2019" name="Sci. Rep.">
        <title>Orb-weaving spider Araneus ventricosus genome elucidates the spidroin gene catalogue.</title>
        <authorList>
            <person name="Kono N."/>
            <person name="Nakamura H."/>
            <person name="Ohtoshi R."/>
            <person name="Moran D.A.P."/>
            <person name="Shinohara A."/>
            <person name="Yoshida Y."/>
            <person name="Fujiwara M."/>
            <person name="Mori M."/>
            <person name="Tomita M."/>
            <person name="Arakawa K."/>
        </authorList>
    </citation>
    <scope>NUCLEOTIDE SEQUENCE [LARGE SCALE GENOMIC DNA]</scope>
</reference>
<gene>
    <name evidence="1" type="ORF">AVEN_69237_1</name>
</gene>
<organism evidence="1 2">
    <name type="scientific">Araneus ventricosus</name>
    <name type="common">Orbweaver spider</name>
    <name type="synonym">Epeira ventricosa</name>
    <dbReference type="NCBI Taxonomy" id="182803"/>
    <lineage>
        <taxon>Eukaryota</taxon>
        <taxon>Metazoa</taxon>
        <taxon>Ecdysozoa</taxon>
        <taxon>Arthropoda</taxon>
        <taxon>Chelicerata</taxon>
        <taxon>Arachnida</taxon>
        <taxon>Araneae</taxon>
        <taxon>Araneomorphae</taxon>
        <taxon>Entelegynae</taxon>
        <taxon>Araneoidea</taxon>
        <taxon>Araneidae</taxon>
        <taxon>Araneus</taxon>
    </lineage>
</organism>
<evidence type="ECO:0000313" key="2">
    <source>
        <dbReference type="Proteomes" id="UP000499080"/>
    </source>
</evidence>
<proteinExistence type="predicted"/>
<sequence>MRLPPHFYEGYDPSSEMGPTSHIIIIVPTSKSVNLLTYPTASYSRTRGVHRWTSLQKYETAWSPDQYCLRSKGNQICLMGNFCLPATTIFRFSSPLPTCTIARKRASRLF</sequence>
<dbReference type="Proteomes" id="UP000499080">
    <property type="component" value="Unassembled WGS sequence"/>
</dbReference>
<evidence type="ECO:0000313" key="1">
    <source>
        <dbReference type="EMBL" id="GBM30998.1"/>
    </source>
</evidence>
<keyword evidence="2" id="KW-1185">Reference proteome</keyword>